<evidence type="ECO:0000313" key="2">
    <source>
        <dbReference type="Proteomes" id="UP000823388"/>
    </source>
</evidence>
<comment type="caution">
    <text evidence="1">The sequence shown here is derived from an EMBL/GenBank/DDBJ whole genome shotgun (WGS) entry which is preliminary data.</text>
</comment>
<name>A0A8T0UEC0_PANVG</name>
<protein>
    <submittedName>
        <fullName evidence="1">Uncharacterized protein</fullName>
    </submittedName>
</protein>
<dbReference type="AlphaFoldDB" id="A0A8T0UEC0"/>
<reference evidence="1" key="1">
    <citation type="submission" date="2020-05" db="EMBL/GenBank/DDBJ databases">
        <title>WGS assembly of Panicum virgatum.</title>
        <authorList>
            <person name="Lovell J.T."/>
            <person name="Jenkins J."/>
            <person name="Shu S."/>
            <person name="Juenger T.E."/>
            <person name="Schmutz J."/>
        </authorList>
    </citation>
    <scope>NUCLEOTIDE SEQUENCE</scope>
    <source>
        <strain evidence="1">AP13</strain>
    </source>
</reference>
<organism evidence="1 2">
    <name type="scientific">Panicum virgatum</name>
    <name type="common">Blackwell switchgrass</name>
    <dbReference type="NCBI Taxonomy" id="38727"/>
    <lineage>
        <taxon>Eukaryota</taxon>
        <taxon>Viridiplantae</taxon>
        <taxon>Streptophyta</taxon>
        <taxon>Embryophyta</taxon>
        <taxon>Tracheophyta</taxon>
        <taxon>Spermatophyta</taxon>
        <taxon>Magnoliopsida</taxon>
        <taxon>Liliopsida</taxon>
        <taxon>Poales</taxon>
        <taxon>Poaceae</taxon>
        <taxon>PACMAD clade</taxon>
        <taxon>Panicoideae</taxon>
        <taxon>Panicodae</taxon>
        <taxon>Paniceae</taxon>
        <taxon>Panicinae</taxon>
        <taxon>Panicum</taxon>
        <taxon>Panicum sect. Hiantes</taxon>
    </lineage>
</organism>
<proteinExistence type="predicted"/>
<accession>A0A8T0UEC0</accession>
<evidence type="ECO:0000313" key="1">
    <source>
        <dbReference type="EMBL" id="KAG2619253.1"/>
    </source>
</evidence>
<gene>
    <name evidence="1" type="ORF">PVAP13_3NG140887</name>
</gene>
<dbReference type="EMBL" id="CM029042">
    <property type="protein sequence ID" value="KAG2619253.1"/>
    <property type="molecule type" value="Genomic_DNA"/>
</dbReference>
<dbReference type="Proteomes" id="UP000823388">
    <property type="component" value="Chromosome 3N"/>
</dbReference>
<keyword evidence="2" id="KW-1185">Reference proteome</keyword>
<sequence length="73" mass="8264">MTPSVCRGRADSNSASLLAYCRPRCVDRGRERQRPFSASMLAHPHLSYRIIGDVLVSDRVGFQLQELHLLHSK</sequence>